<dbReference type="Gene3D" id="3.30.565.10">
    <property type="entry name" value="Histidine kinase-like ATPase, C-terminal domain"/>
    <property type="match status" value="1"/>
</dbReference>
<dbReference type="PANTHER" id="PTHR34220">
    <property type="entry name" value="SENSOR HISTIDINE KINASE YPDA"/>
    <property type="match status" value="1"/>
</dbReference>
<dbReference type="RefSeq" id="WP_157588509.1">
    <property type="nucleotide sequence ID" value="NZ_WPIN01000012.1"/>
</dbReference>
<keyword evidence="3" id="KW-0418">Kinase</keyword>
<keyword evidence="1" id="KW-1133">Transmembrane helix</keyword>
<evidence type="ECO:0000259" key="2">
    <source>
        <dbReference type="Pfam" id="PF06580"/>
    </source>
</evidence>
<feature type="domain" description="Signal transduction histidine kinase internal region" evidence="2">
    <location>
        <begin position="349"/>
        <end position="423"/>
    </location>
</feature>
<keyword evidence="1" id="KW-0472">Membrane</keyword>
<dbReference type="InterPro" id="IPR036890">
    <property type="entry name" value="HATPase_C_sf"/>
</dbReference>
<keyword evidence="4" id="KW-1185">Reference proteome</keyword>
<evidence type="ECO:0000313" key="4">
    <source>
        <dbReference type="Proteomes" id="UP000436006"/>
    </source>
</evidence>
<dbReference type="Proteomes" id="UP000436006">
    <property type="component" value="Unassembled WGS sequence"/>
</dbReference>
<dbReference type="GO" id="GO:0000155">
    <property type="term" value="F:phosphorelay sensor kinase activity"/>
    <property type="evidence" value="ECO:0007669"/>
    <property type="project" value="InterPro"/>
</dbReference>
<evidence type="ECO:0000256" key="1">
    <source>
        <dbReference type="SAM" id="Phobius"/>
    </source>
</evidence>
<protein>
    <submittedName>
        <fullName evidence="3">Histidine kinase</fullName>
    </submittedName>
</protein>
<dbReference type="AlphaFoldDB" id="A0A7K1SJ11"/>
<dbReference type="GO" id="GO:0016020">
    <property type="term" value="C:membrane"/>
    <property type="evidence" value="ECO:0007669"/>
    <property type="project" value="InterPro"/>
</dbReference>
<name>A0A7K1SJ11_9BACT</name>
<sequence>MKKGSLVILFLIHIVSPLYAQINWGDYSQSFPSGAMDKVSTVALILAIPKANNSFWKTHGNSAYFYDLARDNSFKKIRPANLVARTTFDTARAQFFLHGVNRTNAYSYQFRVMDYPTQNVIVPWKSIANFTDSALIKSAGLPQMAYLGGYKAPLGKMLIVDVRKTSDQQIIATSMVAWESIRPSVSNIYTSANFDTFLKKLQYPWANEKDTGLTQSLDKDLRLPATNTNLIFFLNADIYSKEQIQYQLIRNDQVMHPWHSNEYANSFIWLKDFLPGEYRLRIRYLVQPQHVTEYRFDVESAWYQSIWFKLIAILMGVVVLGLLLFVNLLIRQRRKTQQETANRQKLQLELKALYAQLNPHFVFNALSSIQGLINRQDIKGANDYLSDFARLMRDSLSRKEETSLNEELQTMDTYLKLEQLRFGFQYAIHVDESVNVYTTNVPSLLWQPLLENAVKHGVAALQQSGLINIELEKIDNTLITRISDNGRGFATHEATDGFGLKLTRDRIKLVNELNSEQPISLTINSHLPTGTEVTLIFTHWFI</sequence>
<accession>A0A7K1SJ11</accession>
<dbReference type="PANTHER" id="PTHR34220:SF7">
    <property type="entry name" value="SENSOR HISTIDINE KINASE YPDA"/>
    <property type="match status" value="1"/>
</dbReference>
<dbReference type="Pfam" id="PF06580">
    <property type="entry name" value="His_kinase"/>
    <property type="match status" value="1"/>
</dbReference>
<dbReference type="EMBL" id="WPIN01000012">
    <property type="protein sequence ID" value="MVM33809.1"/>
    <property type="molecule type" value="Genomic_DNA"/>
</dbReference>
<reference evidence="3 4" key="1">
    <citation type="submission" date="2019-12" db="EMBL/GenBank/DDBJ databases">
        <title>Spirosoma sp. HMF4905 genome sequencing and assembly.</title>
        <authorList>
            <person name="Kang H."/>
            <person name="Cha I."/>
            <person name="Kim H."/>
            <person name="Joh K."/>
        </authorList>
    </citation>
    <scope>NUCLEOTIDE SEQUENCE [LARGE SCALE GENOMIC DNA]</scope>
    <source>
        <strain evidence="3 4">HMF4905</strain>
    </source>
</reference>
<keyword evidence="3" id="KW-0808">Transferase</keyword>
<keyword evidence="1" id="KW-0812">Transmembrane</keyword>
<dbReference type="InterPro" id="IPR010559">
    <property type="entry name" value="Sig_transdc_His_kin_internal"/>
</dbReference>
<evidence type="ECO:0000313" key="3">
    <source>
        <dbReference type="EMBL" id="MVM33809.1"/>
    </source>
</evidence>
<dbReference type="SUPFAM" id="SSF55874">
    <property type="entry name" value="ATPase domain of HSP90 chaperone/DNA topoisomerase II/histidine kinase"/>
    <property type="match status" value="1"/>
</dbReference>
<dbReference type="InterPro" id="IPR050640">
    <property type="entry name" value="Bact_2-comp_sensor_kinase"/>
</dbReference>
<proteinExistence type="predicted"/>
<comment type="caution">
    <text evidence="3">The sequence shown here is derived from an EMBL/GenBank/DDBJ whole genome shotgun (WGS) entry which is preliminary data.</text>
</comment>
<organism evidence="3 4">
    <name type="scientific">Spirosoma arboris</name>
    <dbReference type="NCBI Taxonomy" id="2682092"/>
    <lineage>
        <taxon>Bacteria</taxon>
        <taxon>Pseudomonadati</taxon>
        <taxon>Bacteroidota</taxon>
        <taxon>Cytophagia</taxon>
        <taxon>Cytophagales</taxon>
        <taxon>Cytophagaceae</taxon>
        <taxon>Spirosoma</taxon>
    </lineage>
</organism>
<gene>
    <name evidence="3" type="ORF">GO755_27475</name>
</gene>
<feature type="transmembrane region" description="Helical" evidence="1">
    <location>
        <begin position="306"/>
        <end position="330"/>
    </location>
</feature>